<evidence type="ECO:0000313" key="3">
    <source>
        <dbReference type="EMBL" id="GGR83277.1"/>
    </source>
</evidence>
<sequence>MPREDSTSGLLVLGVLLPDELGNCSTVGGMSDQPTLFERIIARDIPSDVVFEDEKYIAIRDIAPKAPVHLLVIPKRMTPRVDAITDAAEMGELWLTAVKVARMHAEDYRLVVNCGTGGGQVIFHTHIHVLAGWEHGPDSDT</sequence>
<dbReference type="Proteomes" id="UP000644548">
    <property type="component" value="Unassembled WGS sequence"/>
</dbReference>
<dbReference type="CDD" id="cd01276">
    <property type="entry name" value="PKCI_related"/>
    <property type="match status" value="1"/>
</dbReference>
<dbReference type="PROSITE" id="PS51084">
    <property type="entry name" value="HIT_2"/>
    <property type="match status" value="1"/>
</dbReference>
<protein>
    <submittedName>
        <fullName evidence="3">Histidine triad nucleotide-binding protein</fullName>
    </submittedName>
</protein>
<comment type="caution">
    <text evidence="3">The sequence shown here is derived from an EMBL/GenBank/DDBJ whole genome shotgun (WGS) entry which is preliminary data.</text>
</comment>
<dbReference type="SUPFAM" id="SSF54197">
    <property type="entry name" value="HIT-like"/>
    <property type="match status" value="1"/>
</dbReference>
<reference evidence="4" key="1">
    <citation type="journal article" date="2019" name="Int. J. Syst. Evol. Microbiol.">
        <title>The Global Catalogue of Microorganisms (GCM) 10K type strain sequencing project: providing services to taxonomists for standard genome sequencing and annotation.</title>
        <authorList>
            <consortium name="The Broad Institute Genomics Platform"/>
            <consortium name="The Broad Institute Genome Sequencing Center for Infectious Disease"/>
            <person name="Wu L."/>
            <person name="Ma J."/>
        </authorList>
    </citation>
    <scope>NUCLEOTIDE SEQUENCE [LARGE SCALE GENOMIC DNA]</scope>
    <source>
        <strain evidence="4">JCM 31405</strain>
    </source>
</reference>
<name>A0ABQ2S2P1_9DEIO</name>
<dbReference type="Gene3D" id="3.30.428.10">
    <property type="entry name" value="HIT-like"/>
    <property type="match status" value="1"/>
</dbReference>
<evidence type="ECO:0000256" key="1">
    <source>
        <dbReference type="PROSITE-ProRule" id="PRU00464"/>
    </source>
</evidence>
<proteinExistence type="predicted"/>
<gene>
    <name evidence="3" type="ORF">GCM10008960_07890</name>
</gene>
<dbReference type="InterPro" id="IPR036265">
    <property type="entry name" value="HIT-like_sf"/>
</dbReference>
<evidence type="ECO:0000313" key="4">
    <source>
        <dbReference type="Proteomes" id="UP000644548"/>
    </source>
</evidence>
<dbReference type="Pfam" id="PF01230">
    <property type="entry name" value="HIT"/>
    <property type="match status" value="1"/>
</dbReference>
<dbReference type="InterPro" id="IPR019808">
    <property type="entry name" value="Histidine_triad_CS"/>
</dbReference>
<dbReference type="PANTHER" id="PTHR23089">
    <property type="entry name" value="HISTIDINE TRIAD HIT PROTEIN"/>
    <property type="match status" value="1"/>
</dbReference>
<dbReference type="InterPro" id="IPR011146">
    <property type="entry name" value="HIT-like"/>
</dbReference>
<dbReference type="PROSITE" id="PS00892">
    <property type="entry name" value="HIT_1"/>
    <property type="match status" value="1"/>
</dbReference>
<accession>A0ABQ2S2P1</accession>
<feature type="short sequence motif" description="Histidine triad motif" evidence="1">
    <location>
        <begin position="124"/>
        <end position="128"/>
    </location>
</feature>
<dbReference type="PRINTS" id="PR00332">
    <property type="entry name" value="HISTRIAD"/>
</dbReference>
<feature type="domain" description="HIT" evidence="2">
    <location>
        <begin position="36"/>
        <end position="141"/>
    </location>
</feature>
<evidence type="ECO:0000259" key="2">
    <source>
        <dbReference type="PROSITE" id="PS51084"/>
    </source>
</evidence>
<dbReference type="EMBL" id="BMQN01000001">
    <property type="protein sequence ID" value="GGR83277.1"/>
    <property type="molecule type" value="Genomic_DNA"/>
</dbReference>
<keyword evidence="4" id="KW-1185">Reference proteome</keyword>
<dbReference type="InterPro" id="IPR001310">
    <property type="entry name" value="Histidine_triad_HIT"/>
</dbReference>
<organism evidence="3 4">
    <name type="scientific">Deinococcus sedimenti</name>
    <dbReference type="NCBI Taxonomy" id="1867090"/>
    <lineage>
        <taxon>Bacteria</taxon>
        <taxon>Thermotogati</taxon>
        <taxon>Deinococcota</taxon>
        <taxon>Deinococci</taxon>
        <taxon>Deinococcales</taxon>
        <taxon>Deinococcaceae</taxon>
        <taxon>Deinococcus</taxon>
    </lineage>
</organism>